<dbReference type="EMBL" id="BAAAMU010000012">
    <property type="protein sequence ID" value="GAA1625661.1"/>
    <property type="molecule type" value="Genomic_DNA"/>
</dbReference>
<dbReference type="SUPFAM" id="SSF46689">
    <property type="entry name" value="Homeodomain-like"/>
    <property type="match status" value="1"/>
</dbReference>
<evidence type="ECO:0000256" key="3">
    <source>
        <dbReference type="ARBA" id="ARBA00023163"/>
    </source>
</evidence>
<evidence type="ECO:0000313" key="6">
    <source>
        <dbReference type="EMBL" id="GAA1625661.1"/>
    </source>
</evidence>
<dbReference type="RefSeq" id="WP_346103871.1">
    <property type="nucleotide sequence ID" value="NZ_BAAAMU010000012.1"/>
</dbReference>
<keyword evidence="1" id="KW-0805">Transcription regulation</keyword>
<keyword evidence="2 4" id="KW-0238">DNA-binding</keyword>
<evidence type="ECO:0000313" key="7">
    <source>
        <dbReference type="Proteomes" id="UP001500064"/>
    </source>
</evidence>
<gene>
    <name evidence="6" type="ORF">GCM10009733_022960</name>
</gene>
<organism evidence="6 7">
    <name type="scientific">Nonomuraea maheshkhaliensis</name>
    <dbReference type="NCBI Taxonomy" id="419590"/>
    <lineage>
        <taxon>Bacteria</taxon>
        <taxon>Bacillati</taxon>
        <taxon>Actinomycetota</taxon>
        <taxon>Actinomycetes</taxon>
        <taxon>Streptosporangiales</taxon>
        <taxon>Streptosporangiaceae</taxon>
        <taxon>Nonomuraea</taxon>
    </lineage>
</organism>
<dbReference type="InterPro" id="IPR001647">
    <property type="entry name" value="HTH_TetR"/>
</dbReference>
<protein>
    <submittedName>
        <fullName evidence="6">Helix-turn-helix domain-containing protein</fullName>
    </submittedName>
</protein>
<dbReference type="PANTHER" id="PTHR30055:SF234">
    <property type="entry name" value="HTH-TYPE TRANSCRIPTIONAL REGULATOR BETI"/>
    <property type="match status" value="1"/>
</dbReference>
<dbReference type="PROSITE" id="PS50977">
    <property type="entry name" value="HTH_TETR_2"/>
    <property type="match status" value="1"/>
</dbReference>
<dbReference type="Pfam" id="PF00440">
    <property type="entry name" value="TetR_N"/>
    <property type="match status" value="1"/>
</dbReference>
<proteinExistence type="predicted"/>
<keyword evidence="7" id="KW-1185">Reference proteome</keyword>
<dbReference type="PANTHER" id="PTHR30055">
    <property type="entry name" value="HTH-TYPE TRANSCRIPTIONAL REGULATOR RUTR"/>
    <property type="match status" value="1"/>
</dbReference>
<dbReference type="InterPro" id="IPR050109">
    <property type="entry name" value="HTH-type_TetR-like_transc_reg"/>
</dbReference>
<keyword evidence="3" id="KW-0804">Transcription</keyword>
<evidence type="ECO:0000259" key="5">
    <source>
        <dbReference type="PROSITE" id="PS50977"/>
    </source>
</evidence>
<comment type="caution">
    <text evidence="6">The sequence shown here is derived from an EMBL/GenBank/DDBJ whole genome shotgun (WGS) entry which is preliminary data.</text>
</comment>
<dbReference type="Gene3D" id="1.10.357.10">
    <property type="entry name" value="Tetracycline Repressor, domain 2"/>
    <property type="match status" value="1"/>
</dbReference>
<accession>A0ABN2F112</accession>
<evidence type="ECO:0000256" key="1">
    <source>
        <dbReference type="ARBA" id="ARBA00023015"/>
    </source>
</evidence>
<dbReference type="InterPro" id="IPR009057">
    <property type="entry name" value="Homeodomain-like_sf"/>
</dbReference>
<feature type="domain" description="HTH tetR-type" evidence="5">
    <location>
        <begin position="15"/>
        <end position="75"/>
    </location>
</feature>
<sequence>MARAGRPPQDPARQVERAHRILDAVAELVLRWGYDKTTIDDIAQRAGVAKGTIYLHWKTRDDIFAALLRRERVSLVEAVRDREPATLSELFGEFSRALLRRPLLHAVLSGDSEVLGKLTRQKRENAARLRIDGPFEAYVARLIELGAVREQPGHHVLVTTSIVYGFLFLPGGLPGEQGDEGRPSGDHIADLVADTIERTMSTGKPLDAAAKAVADATLAFLDAAAELAGRRLAASLGAEPASTGGPAK</sequence>
<evidence type="ECO:0000256" key="2">
    <source>
        <dbReference type="ARBA" id="ARBA00023125"/>
    </source>
</evidence>
<dbReference type="PRINTS" id="PR00455">
    <property type="entry name" value="HTHTETR"/>
</dbReference>
<dbReference type="Proteomes" id="UP001500064">
    <property type="component" value="Unassembled WGS sequence"/>
</dbReference>
<name>A0ABN2F112_9ACTN</name>
<feature type="DNA-binding region" description="H-T-H motif" evidence="4">
    <location>
        <begin position="38"/>
        <end position="57"/>
    </location>
</feature>
<evidence type="ECO:0000256" key="4">
    <source>
        <dbReference type="PROSITE-ProRule" id="PRU00335"/>
    </source>
</evidence>
<reference evidence="6 7" key="1">
    <citation type="journal article" date="2019" name="Int. J. Syst. Evol. Microbiol.">
        <title>The Global Catalogue of Microorganisms (GCM) 10K type strain sequencing project: providing services to taxonomists for standard genome sequencing and annotation.</title>
        <authorList>
            <consortium name="The Broad Institute Genomics Platform"/>
            <consortium name="The Broad Institute Genome Sequencing Center for Infectious Disease"/>
            <person name="Wu L."/>
            <person name="Ma J."/>
        </authorList>
    </citation>
    <scope>NUCLEOTIDE SEQUENCE [LARGE SCALE GENOMIC DNA]</scope>
    <source>
        <strain evidence="6 7">JCM 13929</strain>
    </source>
</reference>